<evidence type="ECO:0000256" key="4">
    <source>
        <dbReference type="ARBA" id="ARBA00018141"/>
    </source>
</evidence>
<proteinExistence type="inferred from homology"/>
<dbReference type="AlphaFoldDB" id="A0A484HL48"/>
<organism evidence="7">
    <name type="scientific">uncultured Desulfobacteraceae bacterium</name>
    <dbReference type="NCBI Taxonomy" id="218296"/>
    <lineage>
        <taxon>Bacteria</taxon>
        <taxon>Pseudomonadati</taxon>
        <taxon>Thermodesulfobacteriota</taxon>
        <taxon>Desulfobacteria</taxon>
        <taxon>Desulfobacterales</taxon>
        <taxon>Desulfobacteraceae</taxon>
        <taxon>environmental samples</taxon>
    </lineage>
</organism>
<dbReference type="EC" id="4.1.2.50" evidence="3"/>
<evidence type="ECO:0000256" key="6">
    <source>
        <dbReference type="ARBA" id="ARBA00048807"/>
    </source>
</evidence>
<dbReference type="UniPathway" id="UPA00391"/>
<protein>
    <recommendedName>
        <fullName evidence="4">6-carboxy-5,6,7,8-tetrahydropterin synthase</fullName>
        <ecNumber evidence="3">4.1.2.50</ecNumber>
    </recommendedName>
    <alternativeName>
        <fullName evidence="5">Queuosine biosynthesis protein QueD</fullName>
    </alternativeName>
</protein>
<evidence type="ECO:0000256" key="1">
    <source>
        <dbReference type="ARBA" id="ARBA00005061"/>
    </source>
</evidence>
<evidence type="ECO:0000256" key="3">
    <source>
        <dbReference type="ARBA" id="ARBA00012982"/>
    </source>
</evidence>
<comment type="pathway">
    <text evidence="1">Purine metabolism; 7-cyano-7-deazaguanine biosynthesis.</text>
</comment>
<reference evidence="7" key="1">
    <citation type="submission" date="2019-01" db="EMBL/GenBank/DDBJ databases">
        <authorList>
            <consortium name="Genoscope - CEA"/>
            <person name="William W."/>
        </authorList>
    </citation>
    <scope>NUCLEOTIDE SEQUENCE</scope>
    <source>
        <strain evidence="7">CR-1</strain>
    </source>
</reference>
<dbReference type="InterPro" id="IPR007115">
    <property type="entry name" value="6-PTP_synth/QueD"/>
</dbReference>
<dbReference type="Pfam" id="PF01242">
    <property type="entry name" value="PTPS"/>
    <property type="match status" value="1"/>
</dbReference>
<sequence length="186" mass="21404">MSSVILMKKQKHKKEIIMSNDKYTSIVNLDFQYAHRFMNWPREAKHLHGHSGLLTIEIEDTVDPVTGYAHACKKGFKKAWQVCDHFHHATLFQEGDPLLDAVLAVYKKEGIHNDPEHCVPLTKIDHALAWSYPEYRIVVTKKVSTCENLCELFYALLKDKMPIKKITFRSSSMNAASKEFKGSLKN</sequence>
<comment type="catalytic activity">
    <reaction evidence="6">
        <text>7,8-dihydroneopterin 3'-triphosphate + H2O = 6-carboxy-5,6,7,8-tetrahydropterin + triphosphate + acetaldehyde + 2 H(+)</text>
        <dbReference type="Rhea" id="RHEA:27966"/>
        <dbReference type="ChEBI" id="CHEBI:15343"/>
        <dbReference type="ChEBI" id="CHEBI:15377"/>
        <dbReference type="ChEBI" id="CHEBI:15378"/>
        <dbReference type="ChEBI" id="CHEBI:18036"/>
        <dbReference type="ChEBI" id="CHEBI:58462"/>
        <dbReference type="ChEBI" id="CHEBI:61032"/>
        <dbReference type="EC" id="4.1.2.50"/>
    </reaction>
</comment>
<evidence type="ECO:0000313" key="7">
    <source>
        <dbReference type="EMBL" id="VEN74326.1"/>
    </source>
</evidence>
<name>A0A484HL48_9BACT</name>
<evidence type="ECO:0000256" key="5">
    <source>
        <dbReference type="ARBA" id="ARBA00031449"/>
    </source>
</evidence>
<comment type="similarity">
    <text evidence="2">Belongs to the PTPS family. QueD subfamily.</text>
</comment>
<gene>
    <name evidence="7" type="ORF">EPICR_30261</name>
</gene>
<dbReference type="SUPFAM" id="SSF55620">
    <property type="entry name" value="Tetrahydrobiopterin biosynthesis enzymes-like"/>
    <property type="match status" value="1"/>
</dbReference>
<dbReference type="InterPro" id="IPR038418">
    <property type="entry name" value="6-PTP_synth/QueD_sf"/>
</dbReference>
<accession>A0A484HL48</accession>
<evidence type="ECO:0000256" key="2">
    <source>
        <dbReference type="ARBA" id="ARBA00008900"/>
    </source>
</evidence>
<dbReference type="Gene3D" id="3.30.479.10">
    <property type="entry name" value="6-pyruvoyl tetrahydropterin synthase/QueD"/>
    <property type="match status" value="1"/>
</dbReference>
<dbReference type="EMBL" id="CAACVI010000023">
    <property type="protein sequence ID" value="VEN74326.1"/>
    <property type="molecule type" value="Genomic_DNA"/>
</dbReference>
<dbReference type="GO" id="GO:0070497">
    <property type="term" value="F:6-carboxytetrahydropterin synthase activity"/>
    <property type="evidence" value="ECO:0007669"/>
    <property type="project" value="UniProtKB-EC"/>
</dbReference>